<keyword evidence="1" id="KW-1133">Transmembrane helix</keyword>
<dbReference type="InterPro" id="IPR012507">
    <property type="entry name" value="YibE_F"/>
</dbReference>
<feature type="chain" id="PRO_5038761236" evidence="2">
    <location>
        <begin position="26"/>
        <end position="401"/>
    </location>
</feature>
<feature type="transmembrane region" description="Helical" evidence="1">
    <location>
        <begin position="255"/>
        <end position="272"/>
    </location>
</feature>
<dbReference type="AlphaFoldDB" id="F8A6L4"/>
<accession>F8A6L4</accession>
<keyword evidence="1" id="KW-0472">Membrane</keyword>
<dbReference type="Pfam" id="PF07907">
    <property type="entry name" value="YibE_F"/>
    <property type="match status" value="1"/>
</dbReference>
<gene>
    <name evidence="3" type="ordered locus">Celgi_0554</name>
</gene>
<keyword evidence="1" id="KW-0812">Transmembrane</keyword>
<evidence type="ECO:0000256" key="2">
    <source>
        <dbReference type="SAM" id="SignalP"/>
    </source>
</evidence>
<dbReference type="KEGG" id="cga:Celgi_0554"/>
<dbReference type="EMBL" id="CP002665">
    <property type="protein sequence ID" value="AEI11074.1"/>
    <property type="molecule type" value="Genomic_DNA"/>
</dbReference>
<feature type="transmembrane region" description="Helical" evidence="1">
    <location>
        <begin position="355"/>
        <end position="377"/>
    </location>
</feature>
<name>F8A6L4_CELGA</name>
<organism evidence="3 4">
    <name type="scientific">Cellulomonas gilvus (strain ATCC 13127 / NRRL B-14078)</name>
    <name type="common">Cellvibrio gilvus</name>
    <dbReference type="NCBI Taxonomy" id="593907"/>
    <lineage>
        <taxon>Bacteria</taxon>
        <taxon>Bacillati</taxon>
        <taxon>Actinomycetota</taxon>
        <taxon>Actinomycetes</taxon>
        <taxon>Micrococcales</taxon>
        <taxon>Cellulomonadaceae</taxon>
        <taxon>Cellulomonas</taxon>
    </lineage>
</organism>
<sequence>MAAVVVPVLAVAALLMVLTWPSATAGRDAGREAGIIDVGTQYVDGTVLRTQDTTCEGTVEDVRPDGTVPEQVTCLEVLVRLAGSGREVQVFAPAGTTSAQVPDGTRVIVERYPARDGADETFAWSDFARGVPLGTLALVFLMVTVAVAGWRGLRAVVGLAVAFVVLWTYVLPGLVAGTDALLLALTAAVVIMTVVLYLAHGVSVRTTTALLGTFAGLAVVTLVGSLGAWAARLPAVATEDDYRLAGLLGDNGVEILHGVFLCGLVLAGLGVLNDVTVTQASAVWELRTADPDASWRALFAGGMRIGRDHIASTIYTIAFAYVGASLPVLLLLQVYDMPLGRTLTGGVFAAEIVRTLAGSIGLVLAIPLTTGIAAVAARATPVTARLRREMAEHGHGHAHPA</sequence>
<feature type="transmembrane region" description="Helical" evidence="1">
    <location>
        <begin position="180"/>
        <end position="199"/>
    </location>
</feature>
<keyword evidence="2" id="KW-0732">Signal</keyword>
<feature type="transmembrane region" description="Helical" evidence="1">
    <location>
        <begin position="155"/>
        <end position="174"/>
    </location>
</feature>
<feature type="transmembrane region" description="Helical" evidence="1">
    <location>
        <begin position="130"/>
        <end position="148"/>
    </location>
</feature>
<dbReference type="STRING" id="593907.Celgi_0554"/>
<proteinExistence type="predicted"/>
<keyword evidence="4" id="KW-1185">Reference proteome</keyword>
<dbReference type="HOGENOM" id="CLU_028166_3_1_11"/>
<protein>
    <submittedName>
        <fullName evidence="3">YibE/F family protein</fullName>
    </submittedName>
</protein>
<reference evidence="4" key="1">
    <citation type="submission" date="2011-04" db="EMBL/GenBank/DDBJ databases">
        <title>Complete sequence of Cellvibrio gilvus ATCC 13127.</title>
        <authorList>
            <person name="Lucas S."/>
            <person name="Han J."/>
            <person name="Lapidus A."/>
            <person name="Cheng J.-F."/>
            <person name="Goodwin L."/>
            <person name="Pitluck S."/>
            <person name="Peters L."/>
            <person name="Munk A."/>
            <person name="Detter J.C."/>
            <person name="Han C."/>
            <person name="Tapia R."/>
            <person name="Land M."/>
            <person name="Hauser L."/>
            <person name="Kyrpides N."/>
            <person name="Ivanova N."/>
            <person name="Ovchinnikova G."/>
            <person name="Pagani I."/>
            <person name="Mead D."/>
            <person name="Brumm P."/>
            <person name="Woyke T."/>
        </authorList>
    </citation>
    <scope>NUCLEOTIDE SEQUENCE [LARGE SCALE GENOMIC DNA]</scope>
    <source>
        <strain evidence="4">ATCC 13127 / NRRL B-14078</strain>
    </source>
</reference>
<dbReference type="Proteomes" id="UP000000485">
    <property type="component" value="Chromosome"/>
</dbReference>
<feature type="transmembrane region" description="Helical" evidence="1">
    <location>
        <begin position="211"/>
        <end position="235"/>
    </location>
</feature>
<feature type="signal peptide" evidence="2">
    <location>
        <begin position="1"/>
        <end position="25"/>
    </location>
</feature>
<dbReference type="PANTHER" id="PTHR41771:SF1">
    <property type="entry name" value="MEMBRANE PROTEIN"/>
    <property type="match status" value="1"/>
</dbReference>
<evidence type="ECO:0000313" key="4">
    <source>
        <dbReference type="Proteomes" id="UP000000485"/>
    </source>
</evidence>
<dbReference type="PANTHER" id="PTHR41771">
    <property type="entry name" value="MEMBRANE PROTEIN-RELATED"/>
    <property type="match status" value="1"/>
</dbReference>
<dbReference type="eggNOG" id="COG5438">
    <property type="taxonomic scope" value="Bacteria"/>
</dbReference>
<evidence type="ECO:0000313" key="3">
    <source>
        <dbReference type="EMBL" id="AEI11074.1"/>
    </source>
</evidence>
<feature type="transmembrane region" description="Helical" evidence="1">
    <location>
        <begin position="313"/>
        <end position="335"/>
    </location>
</feature>
<evidence type="ECO:0000256" key="1">
    <source>
        <dbReference type="SAM" id="Phobius"/>
    </source>
</evidence>